<comment type="caution">
    <text evidence="2">The sequence shown here is derived from an EMBL/GenBank/DDBJ whole genome shotgun (WGS) entry which is preliminary data.</text>
</comment>
<dbReference type="AlphaFoldDB" id="A0A0F9KHL5"/>
<name>A0A0F9KHL5_9ZZZZ</name>
<dbReference type="PANTHER" id="PTHR43736">
    <property type="entry name" value="ADP-RIBOSE PYROPHOSPHATASE"/>
    <property type="match status" value="1"/>
</dbReference>
<accession>A0A0F9KHL5</accession>
<gene>
    <name evidence="2" type="ORF">LCGC14_1327860</name>
</gene>
<dbReference type="InterPro" id="IPR000086">
    <property type="entry name" value="NUDIX_hydrolase_dom"/>
</dbReference>
<dbReference type="SUPFAM" id="SSF55811">
    <property type="entry name" value="Nudix"/>
    <property type="match status" value="1"/>
</dbReference>
<sequence length="149" mass="17185">MFEYPFEMAANTATMVVVNHKTGQILLGKRKDSSEAYPGYWCLPGGYLDAGKERLITTARRELAEECNIDINEERWSLFYCDDKPGSDPRYKQVVNLCFHALISDEEAKTAKAGDDIQEIKWVNLWEARQMELAFAHNDVVWEFMLKTP</sequence>
<organism evidence="2">
    <name type="scientific">marine sediment metagenome</name>
    <dbReference type="NCBI Taxonomy" id="412755"/>
    <lineage>
        <taxon>unclassified sequences</taxon>
        <taxon>metagenomes</taxon>
        <taxon>ecological metagenomes</taxon>
    </lineage>
</organism>
<dbReference type="Gene3D" id="3.90.79.10">
    <property type="entry name" value="Nucleoside Triphosphate Pyrophosphohydrolase"/>
    <property type="match status" value="1"/>
</dbReference>
<protein>
    <recommendedName>
        <fullName evidence="1">Nudix hydrolase domain-containing protein</fullName>
    </recommendedName>
</protein>
<reference evidence="2" key="1">
    <citation type="journal article" date="2015" name="Nature">
        <title>Complex archaea that bridge the gap between prokaryotes and eukaryotes.</title>
        <authorList>
            <person name="Spang A."/>
            <person name="Saw J.H."/>
            <person name="Jorgensen S.L."/>
            <person name="Zaremba-Niedzwiedzka K."/>
            <person name="Martijn J."/>
            <person name="Lind A.E."/>
            <person name="van Eijk R."/>
            <person name="Schleper C."/>
            <person name="Guy L."/>
            <person name="Ettema T.J."/>
        </authorList>
    </citation>
    <scope>NUCLEOTIDE SEQUENCE</scope>
</reference>
<dbReference type="EMBL" id="LAZR01007990">
    <property type="protein sequence ID" value="KKM81634.1"/>
    <property type="molecule type" value="Genomic_DNA"/>
</dbReference>
<evidence type="ECO:0000259" key="1">
    <source>
        <dbReference type="PROSITE" id="PS51462"/>
    </source>
</evidence>
<dbReference type="Pfam" id="PF00293">
    <property type="entry name" value="NUDIX"/>
    <property type="match status" value="1"/>
</dbReference>
<dbReference type="PANTHER" id="PTHR43736:SF1">
    <property type="entry name" value="DIHYDRONEOPTERIN TRIPHOSPHATE DIPHOSPHATASE"/>
    <property type="match status" value="1"/>
</dbReference>
<proteinExistence type="predicted"/>
<dbReference type="PROSITE" id="PS51462">
    <property type="entry name" value="NUDIX"/>
    <property type="match status" value="1"/>
</dbReference>
<feature type="domain" description="Nudix hydrolase" evidence="1">
    <location>
        <begin position="8"/>
        <end position="145"/>
    </location>
</feature>
<evidence type="ECO:0000313" key="2">
    <source>
        <dbReference type="EMBL" id="KKM81634.1"/>
    </source>
</evidence>
<dbReference type="CDD" id="cd18873">
    <property type="entry name" value="NUDIX_NadM_like"/>
    <property type="match status" value="1"/>
</dbReference>
<dbReference type="InterPro" id="IPR015797">
    <property type="entry name" value="NUDIX_hydrolase-like_dom_sf"/>
</dbReference>